<dbReference type="InterPro" id="IPR000722">
    <property type="entry name" value="RNA_pol_asu"/>
</dbReference>
<dbReference type="GO" id="GO:0003677">
    <property type="term" value="F:DNA binding"/>
    <property type="evidence" value="ECO:0007669"/>
    <property type="project" value="UniProtKB-KW"/>
</dbReference>
<dbReference type="InterPro" id="IPR038120">
    <property type="entry name" value="Rpb1_funnel_sf"/>
</dbReference>
<evidence type="ECO:0000256" key="6">
    <source>
        <dbReference type="ARBA" id="ARBA00022695"/>
    </source>
</evidence>
<dbReference type="GO" id="GO:0003899">
    <property type="term" value="F:DNA-directed RNA polymerase activity"/>
    <property type="evidence" value="ECO:0007669"/>
    <property type="project" value="UniProtKB-EC"/>
</dbReference>
<dbReference type="Gene3D" id="6.10.250.2940">
    <property type="match status" value="1"/>
</dbReference>
<reference evidence="14" key="1">
    <citation type="submission" date="2018-05" db="EMBL/GenBank/DDBJ databases">
        <authorList>
            <person name="Lanie J.A."/>
            <person name="Ng W.-L."/>
            <person name="Kazmierczak K.M."/>
            <person name="Andrzejewski T.M."/>
            <person name="Davidsen T.M."/>
            <person name="Wayne K.J."/>
            <person name="Tettelin H."/>
            <person name="Glass J.I."/>
            <person name="Rusch D."/>
            <person name="Podicherti R."/>
            <person name="Tsui H.-C.T."/>
            <person name="Winkler M.E."/>
        </authorList>
    </citation>
    <scope>NUCLEOTIDE SEQUENCE</scope>
</reference>
<keyword evidence="7" id="KW-0479">Metal-binding</keyword>
<dbReference type="SUPFAM" id="SSF55608">
    <property type="entry name" value="Homing endonucleases"/>
    <property type="match status" value="2"/>
</dbReference>
<evidence type="ECO:0000259" key="13">
    <source>
        <dbReference type="PROSITE" id="PS50819"/>
    </source>
</evidence>
<protein>
    <recommendedName>
        <fullName evidence="3">DNA-directed RNA polymerase II subunit RPB1</fullName>
        <ecNumber evidence="2">2.7.7.6</ecNumber>
    </recommendedName>
    <alternativeName>
        <fullName evidence="12">DNA-directed RNA polymerase II subunit rpb1</fullName>
    </alternativeName>
</protein>
<dbReference type="GO" id="GO:0006351">
    <property type="term" value="P:DNA-templated transcription"/>
    <property type="evidence" value="ECO:0007669"/>
    <property type="project" value="InterPro"/>
</dbReference>
<keyword evidence="4" id="KW-0240">DNA-directed RNA polymerase</keyword>
<evidence type="ECO:0000256" key="11">
    <source>
        <dbReference type="ARBA" id="ARBA00023163"/>
    </source>
</evidence>
<dbReference type="InterPro" id="IPR003587">
    <property type="entry name" value="Hint_dom_N"/>
</dbReference>
<dbReference type="InterPro" id="IPR007083">
    <property type="entry name" value="RNA_pol_Rpb1_4"/>
</dbReference>
<dbReference type="InterPro" id="IPR027434">
    <property type="entry name" value="Homing_endonucl"/>
</dbReference>
<dbReference type="InterPro" id="IPR007080">
    <property type="entry name" value="RNA_pol_Rpb1_1"/>
</dbReference>
<organism evidence="14">
    <name type="scientific">marine metagenome</name>
    <dbReference type="NCBI Taxonomy" id="408172"/>
    <lineage>
        <taxon>unclassified sequences</taxon>
        <taxon>metagenomes</taxon>
        <taxon>ecological metagenomes</taxon>
    </lineage>
</organism>
<dbReference type="Gene3D" id="2.170.16.10">
    <property type="entry name" value="Hedgehog/Intein (Hint) domain"/>
    <property type="match status" value="1"/>
</dbReference>
<evidence type="ECO:0000256" key="10">
    <source>
        <dbReference type="ARBA" id="ARBA00023125"/>
    </source>
</evidence>
<dbReference type="InterPro" id="IPR007066">
    <property type="entry name" value="RNA_pol_Rpb1_3"/>
</dbReference>
<evidence type="ECO:0000256" key="12">
    <source>
        <dbReference type="ARBA" id="ARBA00073930"/>
    </source>
</evidence>
<evidence type="ECO:0000256" key="3">
    <source>
        <dbReference type="ARBA" id="ARBA00016625"/>
    </source>
</evidence>
<evidence type="ECO:0000313" key="14">
    <source>
        <dbReference type="EMBL" id="SVA15064.1"/>
    </source>
</evidence>
<dbReference type="Pfam" id="PF14528">
    <property type="entry name" value="LAGLIDADG_3"/>
    <property type="match status" value="2"/>
</dbReference>
<dbReference type="InterPro" id="IPR007075">
    <property type="entry name" value="RNA_pol_Rpb1_6"/>
</dbReference>
<sequence length="1942" mass="223004">MNDIDISKRIREIRFSIASPDMIRAMGTTQITIPELYENNCPKFSGLFDLRMGTQDNLFLCKTCKNNMKDCSGHFGYIDLARKVYFIHFLPTVKKILQCVCYKCSNLLIDKTNINIIKKLKKKSPNIRMKIIYKLCSSQSKKTCTNYNGCGRLQPRYIKEGTNLFVVHKIANPDGNGKPIDKKVQLNADDCYDILRKISDEDCELLGCSPIFSRPEWLICSVLPVPPPCVRPSVKHDANLRSEDDLTYKLLDIIKANNSLMVKVKSNDQNHINDYIDYLQYNITTLIDNEVKGIPPAQQRTGRLLKSIRQRLKGKEGRIRGNIMGKRVNFSARSVISPDPNIDIDELGVPLKIAMNMTFPEVVNVYNIHALTTLVENGPEKHPGAKYIIKKNKDRLDLRYVKNSNIRLEYGDVVERHMVNGDIVLFNRQPSLHKMSMMGHRVRVMPYSTFRLNVAVTTPYNADFDGDEMNLYLAQSVMASTEIEELVCVPNQIISPQSNKPVIGCIMDTVVGANNITRKSTKLNFKEIMSMLPHISTFNGNLPPFKVNTFDNKHIPDNIYLEGREIFSLLLPSEVNYFKSMDDEDNIEIINGDLITGKCSKAVTGTSGGSLVHIIQNDLGRNSTKRFLTEIQGVTGTWLMKNGFSVGIGDCLPDTKTKDYINSTISKAKANVKNIISATISSRLKLETGMSIREEFEARILNILNTARDDAGGLATKKLGDDNAIKNMVTSGSKGNFINISQIMASVGQQNVSSGAKSGRIPCGYRDRTLPHFQKFDDGPESKGFVENSFLSGLTPYEFFFHAMSGREGLIDTAVKSVSWDTKLIILDNGKVKNIKIGEWIDSDLANNKEKVIHYDEKDANMELLNLDKDVFIPTTTNNGNMSWEKVTKITRHDPSEYIYKVTTKSGRDVKVVESKSLLIWDKELKRYEEKDMKDIKIGDKVPVSINLKNNLNEIKFINMKEYLPKEEYIYGTDFNKAKNMVEKILENRKKMPALWWNKNNGKEFILPYKNSQNFLRTLKRSNIKNIKDGNIYCYQGVRTISLIEDKMELNEENGFFIGLYIAEGNSHIKSGQVCIANNDNKILEKIRKWFDKRNIINKTYIKKNSKSVSTTIQGYSTILSKFLNKFVGKNSRYKFIPAEFQLAPDNFIKGFIDGYYSGDGTISKNSIDCSSASKDVIEGVSMLLTRFGIYSKMSVSILKRNNFNTENIAPINRLSIRSLFAKKFANTFKLTIDYKNERLIKILESKTLLKYENTYKVINDTILDEIISIEKILSNNQKVYDLTIPSTKNFGLYNGLQVYDTSETGYIQRRLMKAMEDLKVHYDMTVRNERDQIIQFIYGDDGFDATRIEKQKIEILKYNNKIFFNKYKWKKKELKQNMDKKSYKRMKTNSNFEEIIDKEFSRIENYRNYLRKIRHEDISYSPVHIYRIIKQAKNRFNIDNQSVSDINPIDIITKVEEICSKLRALISDDDIIKEINHKSMKNFKMLLRTKLSSKMVIMEHKLNLLAFDWIISKIYEQFDKSLVQPGEMVGSITAQSIGEPATQMTLNTFHLSGVASKSKITRGVPRLRELINVSKNPKTPSITVYLDKKISKNKDEVKKIINQLQYTNLRYFVVETSIHYDPEIYKKSTNITKDKEFVEEYYDIFDDDVSFENLSPWVLRIEFDHQYMLDKQFTMFQIYEHLLTKYDSKKIQVIFTDDCAKTLVLHIRFMYQNISKEITDLDQKKLRDFEQIVVNDSAVKGLKNIDKAFMREIKTADYKKNGDQYNIKEWIIETNGTNLATCLCNPFIDSTRTISNDIHEVKEIFGIEASRTILFEEIKQVIGDSGIYINDRHLNILVDVMTNKGYIMSIDRHGINRSETGPLARSSFEETTDQLVKAGIYSQVDNMVSVTANIMTGQKAKFGTHMSSIIQDMKLITEKGKKPVEIPREKKTIFSLKQIIS</sequence>
<evidence type="ECO:0000256" key="8">
    <source>
        <dbReference type="ARBA" id="ARBA00022833"/>
    </source>
</evidence>
<dbReference type="Gene3D" id="2.40.40.20">
    <property type="match status" value="1"/>
</dbReference>
<dbReference type="Pfam" id="PF04998">
    <property type="entry name" value="RNA_pol_Rpb1_5"/>
    <property type="match status" value="2"/>
</dbReference>
<dbReference type="GO" id="GO:0016539">
    <property type="term" value="P:intein-mediated protein splicing"/>
    <property type="evidence" value="ECO:0007669"/>
    <property type="project" value="InterPro"/>
</dbReference>
<dbReference type="Pfam" id="PF04983">
    <property type="entry name" value="RNA_pol_Rpb1_3"/>
    <property type="match status" value="1"/>
</dbReference>
<dbReference type="Gene3D" id="1.10.150.390">
    <property type="match status" value="1"/>
</dbReference>
<dbReference type="Pfam" id="PF05000">
    <property type="entry name" value="RNA_pol_Rpb1_4"/>
    <property type="match status" value="1"/>
</dbReference>
<keyword evidence="11" id="KW-0804">Transcription</keyword>
<dbReference type="EC" id="2.7.7.6" evidence="2"/>
<dbReference type="FunFam" id="4.10.860.120:FF:000003">
    <property type="entry name" value="DNA-directed RNA polymerase subunit"/>
    <property type="match status" value="1"/>
</dbReference>
<keyword evidence="10" id="KW-0238">DNA-binding</keyword>
<dbReference type="InterPro" id="IPR007073">
    <property type="entry name" value="RNA_pol_Rpb1_7"/>
</dbReference>
<dbReference type="InterPro" id="IPR004042">
    <property type="entry name" value="Intein_endonuc_central"/>
</dbReference>
<dbReference type="GO" id="GO:0046872">
    <property type="term" value="F:metal ion binding"/>
    <property type="evidence" value="ECO:0007669"/>
    <property type="project" value="UniProtKB-KW"/>
</dbReference>
<dbReference type="Gene3D" id="3.10.28.10">
    <property type="entry name" value="Homing endonucleases"/>
    <property type="match status" value="1"/>
</dbReference>
<proteinExistence type="inferred from homology"/>
<dbReference type="CDD" id="cd00081">
    <property type="entry name" value="Hint"/>
    <property type="match status" value="1"/>
</dbReference>
<dbReference type="CDD" id="cd02584">
    <property type="entry name" value="RNAP_II_Rpb1_C"/>
    <property type="match status" value="1"/>
</dbReference>
<dbReference type="InterPro" id="IPR004860">
    <property type="entry name" value="LAGLIDADG_dom"/>
</dbReference>
<evidence type="ECO:0000256" key="4">
    <source>
        <dbReference type="ARBA" id="ARBA00022478"/>
    </source>
</evidence>
<name>A0A381TH17_9ZZZZ</name>
<dbReference type="GO" id="GO:0004519">
    <property type="term" value="F:endonuclease activity"/>
    <property type="evidence" value="ECO:0007669"/>
    <property type="project" value="InterPro"/>
</dbReference>
<evidence type="ECO:0000256" key="9">
    <source>
        <dbReference type="ARBA" id="ARBA00022842"/>
    </source>
</evidence>
<dbReference type="SMART" id="SM00306">
    <property type="entry name" value="HintN"/>
    <property type="match status" value="1"/>
</dbReference>
<keyword evidence="9" id="KW-0460">Magnesium</keyword>
<dbReference type="InterPro" id="IPR006142">
    <property type="entry name" value="INTEIN"/>
</dbReference>
<dbReference type="Pfam" id="PF04992">
    <property type="entry name" value="RNA_pol_Rpb1_6"/>
    <property type="match status" value="1"/>
</dbReference>
<dbReference type="Pfam" id="PF00623">
    <property type="entry name" value="RNA_pol_Rpb1_2"/>
    <property type="match status" value="1"/>
</dbReference>
<dbReference type="InterPro" id="IPR006592">
    <property type="entry name" value="RNA_pol_N"/>
</dbReference>
<dbReference type="Pfam" id="PF14890">
    <property type="entry name" value="Intein_splicing"/>
    <property type="match status" value="1"/>
</dbReference>
<keyword evidence="8" id="KW-0862">Zinc</keyword>
<evidence type="ECO:0000256" key="7">
    <source>
        <dbReference type="ARBA" id="ARBA00022723"/>
    </source>
</evidence>
<gene>
    <name evidence="14" type="ORF">METZ01_LOCUS67918</name>
</gene>
<dbReference type="Gene3D" id="3.30.1360.140">
    <property type="match status" value="1"/>
</dbReference>
<dbReference type="SMART" id="SM00663">
    <property type="entry name" value="RPOLA_N"/>
    <property type="match status" value="1"/>
</dbReference>
<keyword evidence="5" id="KW-0808">Transferase</keyword>
<dbReference type="PROSITE" id="PS50819">
    <property type="entry name" value="INTEIN_ENDONUCLEASE"/>
    <property type="match status" value="1"/>
</dbReference>
<dbReference type="Pfam" id="PF04997">
    <property type="entry name" value="RNA_pol_Rpb1_1"/>
    <property type="match status" value="1"/>
</dbReference>
<evidence type="ECO:0000256" key="2">
    <source>
        <dbReference type="ARBA" id="ARBA00012418"/>
    </source>
</evidence>
<dbReference type="Pfam" id="PF04990">
    <property type="entry name" value="RNA_pol_Rpb1_7"/>
    <property type="match status" value="1"/>
</dbReference>
<dbReference type="Gene3D" id="4.10.860.120">
    <property type="entry name" value="RNA polymerase II, clamp domain"/>
    <property type="match status" value="1"/>
</dbReference>
<dbReference type="CDD" id="cd02733">
    <property type="entry name" value="RNAP_II_RPB1_N"/>
    <property type="match status" value="1"/>
</dbReference>
<comment type="similarity">
    <text evidence="1">Belongs to the RNA polymerase beta' chain family.</text>
</comment>
<dbReference type="SUPFAM" id="SSF64484">
    <property type="entry name" value="beta and beta-prime subunits of DNA dependent RNA-polymerase"/>
    <property type="match status" value="2"/>
</dbReference>
<keyword evidence="6" id="KW-0548">Nucleotidyltransferase</keyword>
<dbReference type="InterPro" id="IPR042102">
    <property type="entry name" value="RNA_pol_Rpb1_3_sf"/>
</dbReference>
<dbReference type="Gene3D" id="6.20.50.80">
    <property type="match status" value="1"/>
</dbReference>
<evidence type="ECO:0000256" key="5">
    <source>
        <dbReference type="ARBA" id="ARBA00022679"/>
    </source>
</evidence>
<dbReference type="InterPro" id="IPR045867">
    <property type="entry name" value="DNA-dir_RpoC_beta_prime"/>
</dbReference>
<dbReference type="PANTHER" id="PTHR19376">
    <property type="entry name" value="DNA-DIRECTED RNA POLYMERASE"/>
    <property type="match status" value="1"/>
</dbReference>
<dbReference type="EMBL" id="UINC01004539">
    <property type="protein sequence ID" value="SVA15064.1"/>
    <property type="molecule type" value="Genomic_DNA"/>
</dbReference>
<dbReference type="InterPro" id="IPR044893">
    <property type="entry name" value="RNA_pol_Rpb1_clamp_domain"/>
</dbReference>
<dbReference type="Gene3D" id="1.10.274.100">
    <property type="entry name" value="RNA polymerase Rpb1, domain 3"/>
    <property type="match status" value="1"/>
</dbReference>
<dbReference type="InterPro" id="IPR007081">
    <property type="entry name" value="RNA_pol_Rpb1_5"/>
</dbReference>
<dbReference type="GO" id="GO:0005665">
    <property type="term" value="C:RNA polymerase II, core complex"/>
    <property type="evidence" value="ECO:0007669"/>
    <property type="project" value="TreeGrafter"/>
</dbReference>
<dbReference type="InterPro" id="IPR038593">
    <property type="entry name" value="RNA_pol_Rpb1_7_sf"/>
</dbReference>
<feature type="domain" description="DOD-type homing endonuclease" evidence="13">
    <location>
        <begin position="1057"/>
        <end position="1190"/>
    </location>
</feature>
<dbReference type="FunFam" id="2.40.40.20:FF:000019">
    <property type="entry name" value="DNA-directed RNA polymerase II subunit RPB1"/>
    <property type="match status" value="1"/>
</dbReference>
<dbReference type="PRINTS" id="PR00379">
    <property type="entry name" value="INTEIN"/>
</dbReference>
<evidence type="ECO:0000256" key="1">
    <source>
        <dbReference type="ARBA" id="ARBA00006460"/>
    </source>
</evidence>
<accession>A0A381TH17</accession>
<dbReference type="Gene3D" id="3.30.1490.180">
    <property type="entry name" value="RNA polymerase ii"/>
    <property type="match status" value="1"/>
</dbReference>
<dbReference type="PANTHER" id="PTHR19376:SF37">
    <property type="entry name" value="DNA-DIRECTED RNA POLYMERASE II SUBUNIT RPB1"/>
    <property type="match status" value="1"/>
</dbReference>
<dbReference type="Gene3D" id="1.10.132.30">
    <property type="match status" value="1"/>
</dbReference>